<evidence type="ECO:0000313" key="1">
    <source>
        <dbReference type="EMBL" id="QDZ12250.1"/>
    </source>
</evidence>
<dbReference type="Proteomes" id="UP000315364">
    <property type="component" value="Chromosome"/>
</dbReference>
<gene>
    <name evidence="1" type="ORF">FPZ08_16745</name>
</gene>
<dbReference type="EMBL" id="CP042304">
    <property type="protein sequence ID" value="QDZ12250.1"/>
    <property type="molecule type" value="Genomic_DNA"/>
</dbReference>
<dbReference type="RefSeq" id="WP_146291090.1">
    <property type="nucleotide sequence ID" value="NZ_CP042304.1"/>
</dbReference>
<sequence>MKVLLLGNLFKIAGTLGAGRHSGVALMAFSPKNAPLERFCRLAAGEKRHNIATDIAPKSS</sequence>
<evidence type="ECO:0000313" key="2">
    <source>
        <dbReference type="Proteomes" id="UP000315364"/>
    </source>
</evidence>
<keyword evidence="2" id="KW-1185">Reference proteome</keyword>
<dbReference type="AlphaFoldDB" id="A0A5B8LXW6"/>
<protein>
    <submittedName>
        <fullName evidence="1">Uncharacterized protein</fullName>
    </submittedName>
</protein>
<name>A0A5B8LXW6_9HYPH</name>
<proteinExistence type="predicted"/>
<reference evidence="1 2" key="1">
    <citation type="submission" date="2019-07" db="EMBL/GenBank/DDBJ databases">
        <title>Full genome sequence of Devosia sp. Gsoil 520.</title>
        <authorList>
            <person name="Im W.-T."/>
        </authorList>
    </citation>
    <scope>NUCLEOTIDE SEQUENCE [LARGE SCALE GENOMIC DNA]</scope>
    <source>
        <strain evidence="1 2">Gsoil 520</strain>
    </source>
</reference>
<dbReference type="KEGG" id="dea:FPZ08_16745"/>
<organism evidence="1 2">
    <name type="scientific">Devosia ginsengisoli</name>
    <dbReference type="NCBI Taxonomy" id="400770"/>
    <lineage>
        <taxon>Bacteria</taxon>
        <taxon>Pseudomonadati</taxon>
        <taxon>Pseudomonadota</taxon>
        <taxon>Alphaproteobacteria</taxon>
        <taxon>Hyphomicrobiales</taxon>
        <taxon>Devosiaceae</taxon>
        <taxon>Devosia</taxon>
    </lineage>
</organism>
<accession>A0A5B8LXW6</accession>